<keyword evidence="2" id="KW-1185">Reference proteome</keyword>
<evidence type="ECO:0000313" key="2">
    <source>
        <dbReference type="Proteomes" id="UP001159428"/>
    </source>
</evidence>
<sequence>TKKSFPFVIAFNPNLPDVGNIIRKHLFILQSNPKLKELFPRGAIIPSFRRSKNLKELLAPSRFKTVNEGPTIHHINGCFKCDRNRCDLCRNFFVESKSFLSFQTGKKYSIHSRLSVILKM</sequence>
<feature type="non-terminal residue" evidence="1">
    <location>
        <position position="1"/>
    </location>
</feature>
<name>A0AAU9XRM2_9CNID</name>
<organism evidence="1 2">
    <name type="scientific">Pocillopora meandrina</name>
    <dbReference type="NCBI Taxonomy" id="46732"/>
    <lineage>
        <taxon>Eukaryota</taxon>
        <taxon>Metazoa</taxon>
        <taxon>Cnidaria</taxon>
        <taxon>Anthozoa</taxon>
        <taxon>Hexacorallia</taxon>
        <taxon>Scleractinia</taxon>
        <taxon>Astrocoeniina</taxon>
        <taxon>Pocilloporidae</taxon>
        <taxon>Pocillopora</taxon>
    </lineage>
</organism>
<accession>A0AAU9XRM2</accession>
<dbReference type="EMBL" id="CALNXJ010000054">
    <property type="protein sequence ID" value="CAH3153868.1"/>
    <property type="molecule type" value="Genomic_DNA"/>
</dbReference>
<dbReference type="Proteomes" id="UP001159428">
    <property type="component" value="Unassembled WGS sequence"/>
</dbReference>
<protein>
    <submittedName>
        <fullName evidence="1">Uncharacterized protein</fullName>
    </submittedName>
</protein>
<gene>
    <name evidence="1" type="ORF">PMEA_00027312</name>
</gene>
<reference evidence="1 2" key="1">
    <citation type="submission" date="2022-05" db="EMBL/GenBank/DDBJ databases">
        <authorList>
            <consortium name="Genoscope - CEA"/>
            <person name="William W."/>
        </authorList>
    </citation>
    <scope>NUCLEOTIDE SEQUENCE [LARGE SCALE GENOMIC DNA]</scope>
</reference>
<proteinExistence type="predicted"/>
<dbReference type="AlphaFoldDB" id="A0AAU9XRM2"/>
<comment type="caution">
    <text evidence="1">The sequence shown here is derived from an EMBL/GenBank/DDBJ whole genome shotgun (WGS) entry which is preliminary data.</text>
</comment>
<evidence type="ECO:0000313" key="1">
    <source>
        <dbReference type="EMBL" id="CAH3153868.1"/>
    </source>
</evidence>